<dbReference type="Gene3D" id="3.30.450.40">
    <property type="match status" value="1"/>
</dbReference>
<sequence>MHQCILPGTEGVGDRRESDGQDTGGISLALPAEITRTEVIESWRRVLDEGTPADRHAPQHLNGSEVEDRRRCNTLGEGARRLQRVFGESAEDTDLVLGVFDADGVLLWRGGTTRWLAVADRLELTEGTRWDEKSTATTAVGLVMADPRPTRVVGVEHYEEALQSLYCAAAPIHHPRTGAMIGIVGLAGPVDDLQPSATAFAASMAALAEHEIAAAHTRSLTELRRSAGARLTGVRGPALLVDNDGWVADFRGCTAPDSVAVPTEGDHQFVPGIGDCMAQPVGPGWLLRPVGPSNPIVAELDLRGKPSLTVVGDGDQWRTELTHRHAEILLLLADASESGLTSSRLSRLLFGDSGHVVTVRAEMSRLRRAVGALITNRPYRLAAGVTVRVAAGAAPVGRQITAPDDAPAPPGTPRDGTQRRPA</sequence>
<feature type="domain" description="GAF" evidence="2">
    <location>
        <begin position="96"/>
        <end position="211"/>
    </location>
</feature>
<name>K6VXF0_9ACTN</name>
<dbReference type="eggNOG" id="COG3284">
    <property type="taxonomic scope" value="Bacteria"/>
</dbReference>
<dbReference type="OrthoDB" id="3928741at2"/>
<evidence type="ECO:0000313" key="3">
    <source>
        <dbReference type="EMBL" id="GAB91600.1"/>
    </source>
</evidence>
<feature type="region of interest" description="Disordered" evidence="1">
    <location>
        <begin position="1"/>
        <end position="26"/>
    </location>
</feature>
<proteinExistence type="predicted"/>
<dbReference type="Proteomes" id="UP000008363">
    <property type="component" value="Unassembled WGS sequence"/>
</dbReference>
<protein>
    <recommendedName>
        <fullName evidence="2">GAF domain-containing protein</fullName>
    </recommendedName>
</protein>
<dbReference type="EMBL" id="BAHC01000138">
    <property type="protein sequence ID" value="GAB91600.1"/>
    <property type="molecule type" value="Genomic_DNA"/>
</dbReference>
<evidence type="ECO:0000259" key="2">
    <source>
        <dbReference type="Pfam" id="PF01590"/>
    </source>
</evidence>
<dbReference type="InterPro" id="IPR029016">
    <property type="entry name" value="GAF-like_dom_sf"/>
</dbReference>
<reference evidence="3 4" key="1">
    <citation type="submission" date="2012-08" db="EMBL/GenBank/DDBJ databases">
        <title>Whole genome shotgun sequence of Gordonia rhizosphera NBRC 16068.</title>
        <authorList>
            <person name="Takarada H."/>
            <person name="Isaki S."/>
            <person name="Hosoyama A."/>
            <person name="Tsuchikane K."/>
            <person name="Katsumata H."/>
            <person name="Baba S."/>
            <person name="Ohji S."/>
            <person name="Yamazaki S."/>
            <person name="Fujita N."/>
        </authorList>
    </citation>
    <scope>NUCLEOTIDE SEQUENCE [LARGE SCALE GENOMIC DNA]</scope>
    <source>
        <strain evidence="3 4">NBRC 16068</strain>
    </source>
</reference>
<dbReference type="STRING" id="1108045.GORHZ_138_00140"/>
<evidence type="ECO:0000256" key="1">
    <source>
        <dbReference type="SAM" id="MobiDB-lite"/>
    </source>
</evidence>
<dbReference type="Pfam" id="PF01590">
    <property type="entry name" value="GAF"/>
    <property type="match status" value="1"/>
</dbReference>
<comment type="caution">
    <text evidence="3">The sequence shown here is derived from an EMBL/GenBank/DDBJ whole genome shotgun (WGS) entry which is preliminary data.</text>
</comment>
<dbReference type="AlphaFoldDB" id="K6VXF0"/>
<evidence type="ECO:0000313" key="4">
    <source>
        <dbReference type="Proteomes" id="UP000008363"/>
    </source>
</evidence>
<keyword evidence="4" id="KW-1185">Reference proteome</keyword>
<dbReference type="InterPro" id="IPR003018">
    <property type="entry name" value="GAF"/>
</dbReference>
<gene>
    <name evidence="3" type="ORF">GORHZ_138_00140</name>
</gene>
<feature type="region of interest" description="Disordered" evidence="1">
    <location>
        <begin position="398"/>
        <end position="422"/>
    </location>
</feature>
<dbReference type="RefSeq" id="WP_006335235.1">
    <property type="nucleotide sequence ID" value="NZ_BAHC01000138.1"/>
</dbReference>
<organism evidence="3 4">
    <name type="scientific">Gordonia rhizosphera NBRC 16068</name>
    <dbReference type="NCBI Taxonomy" id="1108045"/>
    <lineage>
        <taxon>Bacteria</taxon>
        <taxon>Bacillati</taxon>
        <taxon>Actinomycetota</taxon>
        <taxon>Actinomycetes</taxon>
        <taxon>Mycobacteriales</taxon>
        <taxon>Gordoniaceae</taxon>
        <taxon>Gordonia</taxon>
    </lineage>
</organism>
<accession>K6VXF0</accession>